<reference evidence="2 3" key="1">
    <citation type="submission" date="2023-01" db="EMBL/GenBank/DDBJ databases">
        <authorList>
            <person name="Whitehead M."/>
        </authorList>
    </citation>
    <scope>NUCLEOTIDE SEQUENCE [LARGE SCALE GENOMIC DNA]</scope>
</reference>
<sequence>MDGRKRLSGAKYKKNALIKKQKHAVLLNSCMKIQEMFKSSTLTTQVMKKNIEDNSCSMETTDVSLNTVNSLPDHVPVIELMKKNIPDNSCSMETTDVSLNTVNSLPDHVPVIELMKKNIPDNSCSMETTDVSLNTVNSLPDHVPVIEFDLVNTGLNLSTLNKTNDQQTDSISECDNRSIYYPGSDPAMWEINDTLRDFVSRYGFTQDLKNLNISNSRRPYTKCVNGVNKTFFRYFNKNCLQTTLQNGEKIARSYLVYSESKGALFCYPCMLFGGVTNFATTGFSVWKKTEERIMEHSNSLKHRNCMIKFKNHSKVNCRIDKQLVNQIDDERLYWINVLKRVVAVVKSLASRGLPFRGHDSKIGSPHNGNFLMALELIAEFDSFLATHLSKYGNPGKGKTSYISYQTYEQFICIMAEEVLKTIIQEIKTARYFSISVDSTPDVAHTDQLSFIVRYVNEDSQPIERFLCFIEDVGHKSEQIASAVFSIFDKYNLNLKHLRGQSYDNASNMAGIYSGLQARIKKSSPHAQFVPCSAHSLNLVGTNAASCCQNAVHFFDLLQKLYVFFSSSTHRWKVLNSNVKSLSETRWSARDDACKALNKNRESIINALEKIEQDVTERPATRCEAKGIIKKINTLEMAFLSLFWGDILNRFNKCSKKLQSVEINLGTVIDIYQSLITYVNDLRTDEEYIRYLNLAISISSGNFKNTVNKRIKKRKTFSDENIDDEASNSDINYKISTYFVILDRIKNELEKRKIAYDQLFEKYSFFFQLEKLNSVEIREQAKCLQDIYVDDLGSSFPNECIHFKSHIKNLKVDERPKNIQQMLIFIKNNDFSEMYPYIVIALRMLLCTPCSNCSTERSFSVLKRVKSYLRSNIKEERLNALAILNIENDITTKLNYNHVINNFATRQARRRF</sequence>
<protein>
    <recommendedName>
        <fullName evidence="1">TTF-type domain-containing protein</fullName>
    </recommendedName>
</protein>
<dbReference type="SMART" id="SM00597">
    <property type="entry name" value="ZnF_TTF"/>
    <property type="match status" value="1"/>
</dbReference>
<dbReference type="AlphaFoldDB" id="A0AAV0VLB5"/>
<evidence type="ECO:0000259" key="1">
    <source>
        <dbReference type="SMART" id="SM00597"/>
    </source>
</evidence>
<evidence type="ECO:0000313" key="3">
    <source>
        <dbReference type="Proteomes" id="UP001160148"/>
    </source>
</evidence>
<evidence type="ECO:0000313" key="2">
    <source>
        <dbReference type="EMBL" id="CAI6343712.1"/>
    </source>
</evidence>
<feature type="domain" description="TTF-type" evidence="1">
    <location>
        <begin position="245"/>
        <end position="321"/>
    </location>
</feature>
<dbReference type="Proteomes" id="UP001160148">
    <property type="component" value="Unassembled WGS sequence"/>
</dbReference>
<dbReference type="GO" id="GO:0046983">
    <property type="term" value="F:protein dimerization activity"/>
    <property type="evidence" value="ECO:0007669"/>
    <property type="project" value="InterPro"/>
</dbReference>
<gene>
    <name evidence="2" type="ORF">MEUPH1_LOCUS940</name>
</gene>
<dbReference type="PANTHER" id="PTHR45749">
    <property type="match status" value="1"/>
</dbReference>
<accession>A0AAV0VLB5</accession>
<dbReference type="EMBL" id="CARXXK010000001">
    <property type="protein sequence ID" value="CAI6343712.1"/>
    <property type="molecule type" value="Genomic_DNA"/>
</dbReference>
<dbReference type="PANTHER" id="PTHR45749:SF23">
    <property type="entry name" value="ZINC FINGER MYM-TYPE PROTEIN 1-LIKE"/>
    <property type="match status" value="1"/>
</dbReference>
<organism evidence="2 3">
    <name type="scientific">Macrosiphum euphorbiae</name>
    <name type="common">potato aphid</name>
    <dbReference type="NCBI Taxonomy" id="13131"/>
    <lineage>
        <taxon>Eukaryota</taxon>
        <taxon>Metazoa</taxon>
        <taxon>Ecdysozoa</taxon>
        <taxon>Arthropoda</taxon>
        <taxon>Hexapoda</taxon>
        <taxon>Insecta</taxon>
        <taxon>Pterygota</taxon>
        <taxon>Neoptera</taxon>
        <taxon>Paraneoptera</taxon>
        <taxon>Hemiptera</taxon>
        <taxon>Sternorrhyncha</taxon>
        <taxon>Aphidomorpha</taxon>
        <taxon>Aphidoidea</taxon>
        <taxon>Aphididae</taxon>
        <taxon>Macrosiphini</taxon>
        <taxon>Macrosiphum</taxon>
    </lineage>
</organism>
<proteinExistence type="predicted"/>
<dbReference type="InterPro" id="IPR008906">
    <property type="entry name" value="HATC_C_dom"/>
</dbReference>
<dbReference type="InterPro" id="IPR025398">
    <property type="entry name" value="DUF4371"/>
</dbReference>
<comment type="caution">
    <text evidence="2">The sequence shown here is derived from an EMBL/GenBank/DDBJ whole genome shotgun (WGS) entry which is preliminary data.</text>
</comment>
<dbReference type="SUPFAM" id="SSF53098">
    <property type="entry name" value="Ribonuclease H-like"/>
    <property type="match status" value="1"/>
</dbReference>
<dbReference type="Pfam" id="PF05699">
    <property type="entry name" value="Dimer_Tnp_hAT"/>
    <property type="match status" value="1"/>
</dbReference>
<dbReference type="InterPro" id="IPR012337">
    <property type="entry name" value="RNaseH-like_sf"/>
</dbReference>
<dbReference type="Pfam" id="PF14291">
    <property type="entry name" value="DUF4371"/>
    <property type="match status" value="1"/>
</dbReference>
<name>A0AAV0VLB5_9HEMI</name>
<dbReference type="InterPro" id="IPR006580">
    <property type="entry name" value="Znf_TTF"/>
</dbReference>
<keyword evidence="3" id="KW-1185">Reference proteome</keyword>